<protein>
    <submittedName>
        <fullName evidence="2">Lysophospholipase</fullName>
    </submittedName>
</protein>
<dbReference type="OrthoDB" id="69293at2157"/>
<accession>A0A2A2H513</accession>
<proteinExistence type="predicted"/>
<keyword evidence="3" id="KW-1185">Reference proteome</keyword>
<dbReference type="EMBL" id="LMVM01000023">
    <property type="protein sequence ID" value="PAV04519.1"/>
    <property type="molecule type" value="Genomic_DNA"/>
</dbReference>
<dbReference type="SUPFAM" id="SSF53474">
    <property type="entry name" value="alpha/beta-Hydrolases"/>
    <property type="match status" value="1"/>
</dbReference>
<name>A0A2A2H513_METBR</name>
<dbReference type="AlphaFoldDB" id="A0A2A2H513"/>
<evidence type="ECO:0000313" key="3">
    <source>
        <dbReference type="Proteomes" id="UP000217784"/>
    </source>
</evidence>
<dbReference type="RefSeq" id="WP_069582807.1">
    <property type="nucleotide sequence ID" value="NZ_LMVM01000023.1"/>
</dbReference>
<sequence>MEIEREIINGNGLKVPCVTFKPPNPIGAVVAVHGYGGLKEEMMGVAWHIAEKGFVVGAIDLRGHGEHLLDLDGDILLDIETAISHFRPFGKVTAVGYSLGGRLSLISSADYAIGISPALNRTFSPKTKELLEERRDYRVRESKCTVFNILNDLPQFQPDESRSLIIYGSRDVPEIMSECAKLKSECMQVVQIENALHNNIFLFGPTFETVTQKLHGWYV</sequence>
<comment type="caution">
    <text evidence="2">The sequence shown here is derived from an EMBL/GenBank/DDBJ whole genome shotgun (WGS) entry which is preliminary data.</text>
</comment>
<dbReference type="Pfam" id="PF12146">
    <property type="entry name" value="Hydrolase_4"/>
    <property type="match status" value="1"/>
</dbReference>
<feature type="domain" description="Serine aminopeptidase S33" evidence="1">
    <location>
        <begin position="24"/>
        <end position="110"/>
    </location>
</feature>
<reference evidence="2 3" key="1">
    <citation type="journal article" date="2017" name="BMC Genomics">
        <title>Genomic analysis of methanogenic archaea reveals a shift towards energy conservation.</title>
        <authorList>
            <person name="Gilmore S.P."/>
            <person name="Henske J.K."/>
            <person name="Sexton J.A."/>
            <person name="Solomon K.V."/>
            <person name="Seppala S."/>
            <person name="Yoo J.I."/>
            <person name="Huyett L.M."/>
            <person name="Pressman A."/>
            <person name="Cogan J.Z."/>
            <person name="Kivenson V."/>
            <person name="Peng X."/>
            <person name="Tan Y."/>
            <person name="Valentine D.L."/>
            <person name="O'Malley M.A."/>
        </authorList>
    </citation>
    <scope>NUCLEOTIDE SEQUENCE [LARGE SCALE GENOMIC DNA]</scope>
    <source>
        <strain evidence="2 3">M.o.H.</strain>
    </source>
</reference>
<dbReference type="Proteomes" id="UP000217784">
    <property type="component" value="Unassembled WGS sequence"/>
</dbReference>
<evidence type="ECO:0000313" key="2">
    <source>
        <dbReference type="EMBL" id="PAV04519.1"/>
    </source>
</evidence>
<evidence type="ECO:0000259" key="1">
    <source>
        <dbReference type="Pfam" id="PF12146"/>
    </source>
</evidence>
<gene>
    <name evidence="2" type="ORF">ASJ80_06725</name>
</gene>
<dbReference type="InterPro" id="IPR022742">
    <property type="entry name" value="Hydrolase_4"/>
</dbReference>
<dbReference type="Gene3D" id="3.40.50.1820">
    <property type="entry name" value="alpha/beta hydrolase"/>
    <property type="match status" value="1"/>
</dbReference>
<dbReference type="InterPro" id="IPR029058">
    <property type="entry name" value="AB_hydrolase_fold"/>
</dbReference>
<organism evidence="2 3">
    <name type="scientific">Methanobacterium bryantii</name>
    <dbReference type="NCBI Taxonomy" id="2161"/>
    <lineage>
        <taxon>Archaea</taxon>
        <taxon>Methanobacteriati</taxon>
        <taxon>Methanobacteriota</taxon>
        <taxon>Methanomada group</taxon>
        <taxon>Methanobacteria</taxon>
        <taxon>Methanobacteriales</taxon>
        <taxon>Methanobacteriaceae</taxon>
        <taxon>Methanobacterium</taxon>
    </lineage>
</organism>